<evidence type="ECO:0000256" key="3">
    <source>
        <dbReference type="ARBA" id="ARBA00023155"/>
    </source>
</evidence>
<feature type="compositionally biased region" description="Polar residues" evidence="7">
    <location>
        <begin position="203"/>
        <end position="212"/>
    </location>
</feature>
<dbReference type="GO" id="GO:0000977">
    <property type="term" value="F:RNA polymerase II transcription regulatory region sequence-specific DNA binding"/>
    <property type="evidence" value="ECO:0007669"/>
    <property type="project" value="TreeGrafter"/>
</dbReference>
<dbReference type="EMBL" id="CP144063">
    <property type="protein sequence ID" value="WWD22555.1"/>
    <property type="molecule type" value="Genomic_DNA"/>
</dbReference>
<dbReference type="CDD" id="cd00086">
    <property type="entry name" value="homeodomain"/>
    <property type="match status" value="1"/>
</dbReference>
<feature type="region of interest" description="Disordered" evidence="7">
    <location>
        <begin position="675"/>
        <end position="718"/>
    </location>
</feature>
<feature type="region of interest" description="Disordered" evidence="7">
    <location>
        <begin position="615"/>
        <end position="644"/>
    </location>
</feature>
<dbReference type="GO" id="GO:0000981">
    <property type="term" value="F:DNA-binding transcription factor activity, RNA polymerase II-specific"/>
    <property type="evidence" value="ECO:0007669"/>
    <property type="project" value="TreeGrafter"/>
</dbReference>
<dbReference type="SUPFAM" id="SSF46689">
    <property type="entry name" value="Homeodomain-like"/>
    <property type="match status" value="1"/>
</dbReference>
<organism evidence="8 9">
    <name type="scientific">Kwoniella shandongensis</name>
    <dbReference type="NCBI Taxonomy" id="1734106"/>
    <lineage>
        <taxon>Eukaryota</taxon>
        <taxon>Fungi</taxon>
        <taxon>Dikarya</taxon>
        <taxon>Basidiomycota</taxon>
        <taxon>Agaricomycotina</taxon>
        <taxon>Tremellomycetes</taxon>
        <taxon>Tremellales</taxon>
        <taxon>Cryptococcaceae</taxon>
        <taxon>Kwoniella</taxon>
    </lineage>
</organism>
<gene>
    <name evidence="8" type="ORF">CI109_107048</name>
</gene>
<protein>
    <submittedName>
        <fullName evidence="8">Uncharacterized protein</fullName>
    </submittedName>
</protein>
<dbReference type="PANTHER" id="PTHR24208:SF166">
    <property type="entry name" value="LIM HOMEOBOX TRANSCRIPTION FACTOR 1 ALPHA, ISOFORM B"/>
    <property type="match status" value="1"/>
</dbReference>
<feature type="compositionally biased region" description="Polar residues" evidence="7">
    <location>
        <begin position="413"/>
        <end position="430"/>
    </location>
</feature>
<feature type="compositionally biased region" description="Low complexity" evidence="7">
    <location>
        <begin position="675"/>
        <end position="687"/>
    </location>
</feature>
<keyword evidence="2 5" id="KW-0238">DNA-binding</keyword>
<feature type="compositionally biased region" description="Acidic residues" evidence="7">
    <location>
        <begin position="845"/>
        <end position="854"/>
    </location>
</feature>
<feature type="compositionally biased region" description="Low complexity" evidence="7">
    <location>
        <begin position="225"/>
        <end position="240"/>
    </location>
</feature>
<feature type="compositionally biased region" description="Polar residues" evidence="7">
    <location>
        <begin position="20"/>
        <end position="33"/>
    </location>
</feature>
<evidence type="ECO:0000256" key="6">
    <source>
        <dbReference type="RuleBase" id="RU000682"/>
    </source>
</evidence>
<dbReference type="OrthoDB" id="6159439at2759"/>
<reference evidence="8" key="1">
    <citation type="submission" date="2017-08" db="EMBL/GenBank/DDBJ databases">
        <authorList>
            <person name="Cuomo C."/>
            <person name="Billmyre B."/>
            <person name="Heitman J."/>
        </authorList>
    </citation>
    <scope>NUCLEOTIDE SEQUENCE</scope>
    <source>
        <strain evidence="8">CBS 12478</strain>
    </source>
</reference>
<feature type="region of interest" description="Disordered" evidence="7">
    <location>
        <begin position="385"/>
        <end position="441"/>
    </location>
</feature>
<feature type="region of interest" description="Disordered" evidence="7">
    <location>
        <begin position="189"/>
        <end position="290"/>
    </location>
</feature>
<evidence type="ECO:0000313" key="8">
    <source>
        <dbReference type="EMBL" id="WWD22555.1"/>
    </source>
</evidence>
<evidence type="ECO:0000256" key="2">
    <source>
        <dbReference type="ARBA" id="ARBA00023125"/>
    </source>
</evidence>
<accession>A0A5M6BR00</accession>
<name>A0A5M6BR00_9TREE</name>
<dbReference type="GO" id="GO:0005634">
    <property type="term" value="C:nucleus"/>
    <property type="evidence" value="ECO:0007669"/>
    <property type="project" value="UniProtKB-SubCell"/>
</dbReference>
<comment type="subcellular location">
    <subcellularLocation>
        <location evidence="1 5 6">Nucleus</location>
    </subcellularLocation>
</comment>
<evidence type="ECO:0000256" key="5">
    <source>
        <dbReference type="PROSITE-ProRule" id="PRU00108"/>
    </source>
</evidence>
<dbReference type="PANTHER" id="PTHR24208">
    <property type="entry name" value="LIM/HOMEOBOX PROTEIN LHX"/>
    <property type="match status" value="1"/>
</dbReference>
<dbReference type="InterPro" id="IPR009057">
    <property type="entry name" value="Homeodomain-like_sf"/>
</dbReference>
<dbReference type="Gene3D" id="1.10.10.60">
    <property type="entry name" value="Homeodomain-like"/>
    <property type="match status" value="1"/>
</dbReference>
<evidence type="ECO:0000313" key="9">
    <source>
        <dbReference type="Proteomes" id="UP000322225"/>
    </source>
</evidence>
<keyword evidence="4 5" id="KW-0539">Nucleus</keyword>
<feature type="compositionally biased region" description="Low complexity" evidence="7">
    <location>
        <begin position="631"/>
        <end position="640"/>
    </location>
</feature>
<evidence type="ECO:0000256" key="4">
    <source>
        <dbReference type="ARBA" id="ARBA00023242"/>
    </source>
</evidence>
<feature type="compositionally biased region" description="Low complexity" evidence="7">
    <location>
        <begin position="831"/>
        <end position="841"/>
    </location>
</feature>
<dbReference type="InterPro" id="IPR050453">
    <property type="entry name" value="LIM_Homeobox_TF"/>
</dbReference>
<feature type="DNA-binding region" description="Homeobox" evidence="5">
    <location>
        <begin position="334"/>
        <end position="395"/>
    </location>
</feature>
<evidence type="ECO:0000256" key="7">
    <source>
        <dbReference type="SAM" id="MobiDB-lite"/>
    </source>
</evidence>
<feature type="region of interest" description="Disordered" evidence="7">
    <location>
        <begin position="1"/>
        <end position="48"/>
    </location>
</feature>
<evidence type="ECO:0000256" key="1">
    <source>
        <dbReference type="ARBA" id="ARBA00004123"/>
    </source>
</evidence>
<keyword evidence="3 5" id="KW-0371">Homeobox</keyword>
<proteinExistence type="predicted"/>
<dbReference type="AlphaFoldDB" id="A0A5M6BR00"/>
<reference evidence="8" key="2">
    <citation type="submission" date="2024-01" db="EMBL/GenBank/DDBJ databases">
        <title>Comparative genomics of Cryptococcus and Kwoniella reveals pathogenesis evolution and contrasting modes of karyotype evolution via chromosome fusion or intercentromeric recombination.</title>
        <authorList>
            <person name="Coelho M.A."/>
            <person name="David-Palma M."/>
            <person name="Shea T."/>
            <person name="Bowers K."/>
            <person name="McGinley-Smith S."/>
            <person name="Mohammad A.W."/>
            <person name="Gnirke A."/>
            <person name="Yurkov A.M."/>
            <person name="Nowrousian M."/>
            <person name="Sun S."/>
            <person name="Cuomo C.A."/>
            <person name="Heitman J."/>
        </authorList>
    </citation>
    <scope>NUCLEOTIDE SEQUENCE</scope>
    <source>
        <strain evidence="8">CBS 12478</strain>
    </source>
</reference>
<dbReference type="GeneID" id="43591747"/>
<dbReference type="InterPro" id="IPR001356">
    <property type="entry name" value="HD"/>
</dbReference>
<dbReference type="SMART" id="SM00389">
    <property type="entry name" value="HOX"/>
    <property type="match status" value="1"/>
</dbReference>
<sequence>MLPVNPHPNDDNQVGDRVSTDSNLLESGSTSSPDHIPMDVVTPQSSSTSLEDNVLSAWSNTLADHDQHLPETPFWSFTSEDQHPFQQILQQAPQSAIPLGQHQMHQADGMITTSSTYPGYGSTTPATAMTHWSQPSAIGTSFSGWLEAPHTASVSTLTSPTTLHNQIATGLTPMLSNFGTMATPAVQSTFPSVPARPGPIRSRSATFTSTINDPRHPTELVRHNTTTTTGRITTPQSSSHSGHHPYPSPRHPSQAHNVTPPSRAPISAPRVGESPAHPRKIFHPSPASAISPAIGVDLTHLPLGHDERTQKHARGGLPFGPGMVGMRLPPTTESKPPRFKPSKEQLEVLINAYNENMNPDSAAREALAKRLGPDVRPKTLQIWFQNRRSKSRAKERNAVLQRTHRMSEGNDGLPQSLSGHRGDSGSQPTNPGDGGGSGKRGIDEAALKSLILGDNQHLTLLPISVLSISTWTRFLMPGSGTTRPDLAAALHLESSPSSQSSRNGIYLYVRHQSEIFRIKIPIAPRAITNIHTASNPSLDTEAVAIRFDLAGGVAKFSGWSQDGERWVDVGDFTGGQASEGGRCELTGRKDILVPAFTQVQGLLLSIQAATPLDATSNTPAPIPSFRPAPTPTSSSSLPPTHAMSRTSTLDIPHLATRPVHQRQRSVSQPVLTTLTSSATPTAPTSAVHSNGHIDQRSSMQPSLRVVSDPQGTSSNSVTSTFTASLPMNHDGVFADNSSWNALSTPSLDNFHSPNLGGVTPTAASATNVFWNTDYPVTSGSTTLQTPMTGEGIHVLARSDYVSCAGESANGMAFSEIDMMGGEPIGMTGVGSSNHSESTTSSPPFDLDDDDDCDDTREGVAREKTRLGEMEGKTNVGLGFGLGLGLENHTISMS</sequence>
<dbReference type="Pfam" id="PF00046">
    <property type="entry name" value="Homeodomain"/>
    <property type="match status" value="1"/>
</dbReference>
<dbReference type="KEGG" id="ksn:43591747"/>
<dbReference type="Proteomes" id="UP000322225">
    <property type="component" value="Chromosome 13"/>
</dbReference>
<dbReference type="PROSITE" id="PS50071">
    <property type="entry name" value="HOMEOBOX_2"/>
    <property type="match status" value="1"/>
</dbReference>
<feature type="compositionally biased region" description="Basic and acidic residues" evidence="7">
    <location>
        <begin position="213"/>
        <end position="222"/>
    </location>
</feature>
<feature type="region of interest" description="Disordered" evidence="7">
    <location>
        <begin position="827"/>
        <end position="855"/>
    </location>
</feature>
<keyword evidence="9" id="KW-1185">Reference proteome</keyword>
<dbReference type="RefSeq" id="XP_031858115.1">
    <property type="nucleotide sequence ID" value="XM_032007576.1"/>
</dbReference>
<feature type="compositionally biased region" description="Polar residues" evidence="7">
    <location>
        <begin position="709"/>
        <end position="718"/>
    </location>
</feature>
<feature type="compositionally biased region" description="Pro residues" evidence="7">
    <location>
        <begin position="620"/>
        <end position="630"/>
    </location>
</feature>